<keyword evidence="1" id="KW-0732">Signal</keyword>
<dbReference type="PANTHER" id="PTHR21666">
    <property type="entry name" value="PEPTIDASE-RELATED"/>
    <property type="match status" value="1"/>
</dbReference>
<gene>
    <name evidence="4" type="ORF">CFX1CAM_1929</name>
</gene>
<dbReference type="CDD" id="cd00118">
    <property type="entry name" value="LysM"/>
    <property type="match status" value="1"/>
</dbReference>
<dbReference type="InterPro" id="IPR050570">
    <property type="entry name" value="Cell_wall_metabolism_enzyme"/>
</dbReference>
<name>A0A1Y6K5U8_9CHLR</name>
<protein>
    <submittedName>
        <fullName evidence="4">Peptidase M23 family protein</fullName>
    </submittedName>
</protein>
<sequence>MSVQPEEKTNQPPMKRWHKWLSWLVTFILVGVLFSVLYWQPILAQEIADHNGGTQALAPDAFEVLLGETSANLPYFEFLLDDPSVMRIPVAYTIAPTRPRSHSVDYEVLSGDAVFSIAQKFNISPETLLWSNYAVLRDDPHTLRIGQVLLIPPTNGIMYEWKEGDTLDAVAAEFKATADDILNWAGNKLDLTNPEIEPGTMVMIPGGQREFQQWVVPTYAVGRSGTASLPEGCVISSPHYYGGGWFIWPADNHYLSGNDFWSGHLAIDIATATGAPIYASDAGVVVFAGWNSNGYGNVVMIDHMNGYHTLYAHLSAINVSCGSNVGQGAVIGYAGSTGNSTGPHLHFEVRYLGGFINPWTVLP</sequence>
<feature type="domain" description="LysM" evidence="3">
    <location>
        <begin position="157"/>
        <end position="204"/>
    </location>
</feature>
<evidence type="ECO:0000256" key="2">
    <source>
        <dbReference type="SAM" id="Phobius"/>
    </source>
</evidence>
<dbReference type="Proteomes" id="UP000195514">
    <property type="component" value="Chromosome I"/>
</dbReference>
<dbReference type="Gene3D" id="3.10.350.10">
    <property type="entry name" value="LysM domain"/>
    <property type="match status" value="2"/>
</dbReference>
<proteinExistence type="predicted"/>
<dbReference type="PROSITE" id="PS51782">
    <property type="entry name" value="LYSM"/>
    <property type="match status" value="2"/>
</dbReference>
<dbReference type="SUPFAM" id="SSF54106">
    <property type="entry name" value="LysM domain"/>
    <property type="match status" value="1"/>
</dbReference>
<dbReference type="GO" id="GO:0004222">
    <property type="term" value="F:metalloendopeptidase activity"/>
    <property type="evidence" value="ECO:0007669"/>
    <property type="project" value="TreeGrafter"/>
</dbReference>
<dbReference type="CDD" id="cd12797">
    <property type="entry name" value="M23_peptidase"/>
    <property type="match status" value="1"/>
</dbReference>
<dbReference type="OrthoDB" id="9809488at2"/>
<dbReference type="RefSeq" id="WP_087862792.1">
    <property type="nucleotide sequence ID" value="NZ_LT859958.1"/>
</dbReference>
<dbReference type="SMART" id="SM00257">
    <property type="entry name" value="LysM"/>
    <property type="match status" value="2"/>
</dbReference>
<evidence type="ECO:0000313" key="4">
    <source>
        <dbReference type="EMBL" id="SMX54994.1"/>
    </source>
</evidence>
<feature type="transmembrane region" description="Helical" evidence="2">
    <location>
        <begin position="20"/>
        <end position="39"/>
    </location>
</feature>
<organism evidence="4 5">
    <name type="scientific">Candidatus Brevifilum fermentans</name>
    <dbReference type="NCBI Taxonomy" id="1986204"/>
    <lineage>
        <taxon>Bacteria</taxon>
        <taxon>Bacillati</taxon>
        <taxon>Chloroflexota</taxon>
        <taxon>Anaerolineae</taxon>
        <taxon>Anaerolineales</taxon>
        <taxon>Anaerolineaceae</taxon>
        <taxon>Candidatus Brevifilum</taxon>
    </lineage>
</organism>
<dbReference type="AlphaFoldDB" id="A0A1Y6K5U8"/>
<dbReference type="Gene3D" id="2.70.70.10">
    <property type="entry name" value="Glucose Permease (Domain IIA)"/>
    <property type="match status" value="1"/>
</dbReference>
<feature type="domain" description="LysM" evidence="3">
    <location>
        <begin position="104"/>
        <end position="151"/>
    </location>
</feature>
<keyword evidence="5" id="KW-1185">Reference proteome</keyword>
<dbReference type="InterPro" id="IPR016047">
    <property type="entry name" value="M23ase_b-sheet_dom"/>
</dbReference>
<accession>A0A1Y6K5U8</accession>
<dbReference type="InterPro" id="IPR018392">
    <property type="entry name" value="LysM"/>
</dbReference>
<evidence type="ECO:0000259" key="3">
    <source>
        <dbReference type="PROSITE" id="PS51782"/>
    </source>
</evidence>
<evidence type="ECO:0000313" key="5">
    <source>
        <dbReference type="Proteomes" id="UP000195514"/>
    </source>
</evidence>
<dbReference type="Pfam" id="PF01476">
    <property type="entry name" value="LysM"/>
    <property type="match status" value="2"/>
</dbReference>
<keyword evidence="2" id="KW-1133">Transmembrane helix</keyword>
<dbReference type="InterPro" id="IPR036779">
    <property type="entry name" value="LysM_dom_sf"/>
</dbReference>
<dbReference type="PANTHER" id="PTHR21666:SF289">
    <property type="entry name" value="L-ALA--D-GLU ENDOPEPTIDASE"/>
    <property type="match status" value="1"/>
</dbReference>
<reference evidence="5" key="1">
    <citation type="submission" date="2017-05" db="EMBL/GenBank/DDBJ databases">
        <authorList>
            <person name="Kirkegaard R."/>
            <person name="Mcilroy J S."/>
        </authorList>
    </citation>
    <scope>NUCLEOTIDE SEQUENCE [LARGE SCALE GENOMIC DNA]</scope>
</reference>
<keyword evidence="2" id="KW-0472">Membrane</keyword>
<dbReference type="EMBL" id="LT859958">
    <property type="protein sequence ID" value="SMX54994.1"/>
    <property type="molecule type" value="Genomic_DNA"/>
</dbReference>
<dbReference type="SUPFAM" id="SSF51261">
    <property type="entry name" value="Duplicated hybrid motif"/>
    <property type="match status" value="1"/>
</dbReference>
<evidence type="ECO:0000256" key="1">
    <source>
        <dbReference type="ARBA" id="ARBA00022729"/>
    </source>
</evidence>
<dbReference type="Pfam" id="PF01551">
    <property type="entry name" value="Peptidase_M23"/>
    <property type="match status" value="1"/>
</dbReference>
<keyword evidence="2" id="KW-0812">Transmembrane</keyword>
<dbReference type="InterPro" id="IPR011055">
    <property type="entry name" value="Dup_hybrid_motif"/>
</dbReference>
<dbReference type="KEGG" id="abat:CFX1CAM_1929"/>